<dbReference type="Proteomes" id="UP000294933">
    <property type="component" value="Unassembled WGS sequence"/>
</dbReference>
<dbReference type="OrthoDB" id="21474at2759"/>
<sequence>MYLAAVPTPISPPASPTYQQRIDPGINDVLSPWTSPVVFDVRKLPQDGIAFSDARSAETAALGRPVLLSRASAIRIISREFPWVIDIRRPANVPVTCLDLLTEIHDMLAVEVEHSEWGGADAMKQRVIQRAHVGRTGSGTVGKILRVDWLGPKVLFLGLATDDGLVKARLLPKRRREFQETLVAVFGAPSR</sequence>
<evidence type="ECO:0000313" key="2">
    <source>
        <dbReference type="EMBL" id="TDL21426.1"/>
    </source>
</evidence>
<accession>A0A4Y7Q2B1</accession>
<name>A0A4Y7Q2B1_9AGAM</name>
<protein>
    <recommendedName>
        <fullName evidence="1">DUF6699 domain-containing protein</fullName>
    </recommendedName>
</protein>
<reference evidence="2 3" key="1">
    <citation type="submission" date="2018-06" db="EMBL/GenBank/DDBJ databases">
        <title>A transcriptomic atlas of mushroom development highlights an independent origin of complex multicellularity.</title>
        <authorList>
            <consortium name="DOE Joint Genome Institute"/>
            <person name="Krizsan K."/>
            <person name="Almasi E."/>
            <person name="Merenyi Z."/>
            <person name="Sahu N."/>
            <person name="Viragh M."/>
            <person name="Koszo T."/>
            <person name="Mondo S."/>
            <person name="Kiss B."/>
            <person name="Balint B."/>
            <person name="Kues U."/>
            <person name="Barry K."/>
            <person name="Hegedus J.C."/>
            <person name="Henrissat B."/>
            <person name="Johnson J."/>
            <person name="Lipzen A."/>
            <person name="Ohm R."/>
            <person name="Nagy I."/>
            <person name="Pangilinan J."/>
            <person name="Yan J."/>
            <person name="Xiong Y."/>
            <person name="Grigoriev I.V."/>
            <person name="Hibbett D.S."/>
            <person name="Nagy L.G."/>
        </authorList>
    </citation>
    <scope>NUCLEOTIDE SEQUENCE [LARGE SCALE GENOMIC DNA]</scope>
    <source>
        <strain evidence="2 3">SZMC22713</strain>
    </source>
</reference>
<dbReference type="InterPro" id="IPR046522">
    <property type="entry name" value="DUF6699"/>
</dbReference>
<dbReference type="VEuPathDB" id="FungiDB:BD410DRAFT_789868"/>
<keyword evidence="3" id="KW-1185">Reference proteome</keyword>
<gene>
    <name evidence="2" type="ORF">BD410DRAFT_789868</name>
</gene>
<dbReference type="AlphaFoldDB" id="A0A4Y7Q2B1"/>
<proteinExistence type="predicted"/>
<evidence type="ECO:0000259" key="1">
    <source>
        <dbReference type="Pfam" id="PF20415"/>
    </source>
</evidence>
<dbReference type="Pfam" id="PF20415">
    <property type="entry name" value="DUF6699"/>
    <property type="match status" value="1"/>
</dbReference>
<evidence type="ECO:0000313" key="3">
    <source>
        <dbReference type="Proteomes" id="UP000294933"/>
    </source>
</evidence>
<feature type="domain" description="DUF6699" evidence="1">
    <location>
        <begin position="38"/>
        <end position="161"/>
    </location>
</feature>
<dbReference type="STRING" id="50990.A0A4Y7Q2B1"/>
<dbReference type="EMBL" id="ML170181">
    <property type="protein sequence ID" value="TDL21426.1"/>
    <property type="molecule type" value="Genomic_DNA"/>
</dbReference>
<organism evidence="2 3">
    <name type="scientific">Rickenella mellea</name>
    <dbReference type="NCBI Taxonomy" id="50990"/>
    <lineage>
        <taxon>Eukaryota</taxon>
        <taxon>Fungi</taxon>
        <taxon>Dikarya</taxon>
        <taxon>Basidiomycota</taxon>
        <taxon>Agaricomycotina</taxon>
        <taxon>Agaricomycetes</taxon>
        <taxon>Hymenochaetales</taxon>
        <taxon>Rickenellaceae</taxon>
        <taxon>Rickenella</taxon>
    </lineage>
</organism>